<evidence type="ECO:0000313" key="2">
    <source>
        <dbReference type="Proteomes" id="UP000309997"/>
    </source>
</evidence>
<accession>A0ACC4CY46</accession>
<keyword evidence="2" id="KW-1185">Reference proteome</keyword>
<dbReference type="EMBL" id="RCHU02000001">
    <property type="protein sequence ID" value="KAL3609964.1"/>
    <property type="molecule type" value="Genomic_DNA"/>
</dbReference>
<gene>
    <name evidence="1" type="ORF">D5086_000984</name>
</gene>
<sequence length="317" mass="35408">MQMEPMKSKIRGMFTLGNKEDSFVGRGNMNIVDEWEIRPGGMLVQKRTTADSNHNSVPVSTIKVRVKYGSSCHEISISSQASFGELKKMLAQHTGVHHEDQKLIYKKKERNSKAYLDTAGVKDGSKIVLTEDITSRQRRCLEMLKTAKIKKGSKSLQQITVDVDRLGEKVTSLETTASKGGKIAEKDVDEFTAMLMEKLVALDGIFVEGDLKLQKRMQERRVQQYIETLDKLKLNYSTADSNGGIIPLQQQDNSMVGSSKLRSKNPIGGWRGGHFRLFLSVPSGGKGNSGPQLVFGDYVIAFSSSPWHYHFILSYTL</sequence>
<proteinExistence type="predicted"/>
<protein>
    <submittedName>
        <fullName evidence="1">Uncharacterized protein</fullName>
    </submittedName>
</protein>
<evidence type="ECO:0000313" key="1">
    <source>
        <dbReference type="EMBL" id="KAL3609964.1"/>
    </source>
</evidence>
<name>A0ACC4CY46_POPAL</name>
<comment type="caution">
    <text evidence="1">The sequence shown here is derived from an EMBL/GenBank/DDBJ whole genome shotgun (WGS) entry which is preliminary data.</text>
</comment>
<dbReference type="Proteomes" id="UP000309997">
    <property type="component" value="Unassembled WGS sequence"/>
</dbReference>
<organism evidence="1 2">
    <name type="scientific">Populus alba</name>
    <name type="common">White poplar</name>
    <dbReference type="NCBI Taxonomy" id="43335"/>
    <lineage>
        <taxon>Eukaryota</taxon>
        <taxon>Viridiplantae</taxon>
        <taxon>Streptophyta</taxon>
        <taxon>Embryophyta</taxon>
        <taxon>Tracheophyta</taxon>
        <taxon>Spermatophyta</taxon>
        <taxon>Magnoliopsida</taxon>
        <taxon>eudicotyledons</taxon>
        <taxon>Gunneridae</taxon>
        <taxon>Pentapetalae</taxon>
        <taxon>rosids</taxon>
        <taxon>fabids</taxon>
        <taxon>Malpighiales</taxon>
        <taxon>Salicaceae</taxon>
        <taxon>Saliceae</taxon>
        <taxon>Populus</taxon>
    </lineage>
</organism>
<reference evidence="1 2" key="1">
    <citation type="journal article" date="2024" name="Plant Biotechnol. J.">
        <title>Genome and CRISPR/Cas9 system of a widespread forest tree (Populus alba) in the world.</title>
        <authorList>
            <person name="Liu Y.J."/>
            <person name="Jiang P.F."/>
            <person name="Han X.M."/>
            <person name="Li X.Y."/>
            <person name="Wang H.M."/>
            <person name="Wang Y.J."/>
            <person name="Wang X.X."/>
            <person name="Zeng Q.Y."/>
        </authorList>
    </citation>
    <scope>NUCLEOTIDE SEQUENCE [LARGE SCALE GENOMIC DNA]</scope>
    <source>
        <strain evidence="2">cv. PAL-ZL1</strain>
    </source>
</reference>